<dbReference type="Pfam" id="PF00440">
    <property type="entry name" value="TetR_N"/>
    <property type="match status" value="1"/>
</dbReference>
<dbReference type="SUPFAM" id="SSF46689">
    <property type="entry name" value="Homeodomain-like"/>
    <property type="match status" value="1"/>
</dbReference>
<dbReference type="PROSITE" id="PS50977">
    <property type="entry name" value="HTH_TETR_2"/>
    <property type="match status" value="1"/>
</dbReference>
<keyword evidence="5" id="KW-1185">Reference proteome</keyword>
<sequence length="191" mass="22452">MNDIKDLILDKAKERMERFGFRKTTMDEISKDCSISKKTIYEHFADKEELFGCLLYRECQGTIRMLFDEPADMPDPLEKLTLLIRRAVAYFNQDHFITRILKDEEMFLALVNTKYRKIIDEEIITSIVRVIREGKQQGKLRDVDEQIVAYAGFRLFQSFSYARTWPLAGAGNEPYFTEVLVDFIINALQKK</sequence>
<dbReference type="PANTHER" id="PTHR30328:SF54">
    <property type="entry name" value="HTH-TYPE TRANSCRIPTIONAL REPRESSOR SCO4008"/>
    <property type="match status" value="1"/>
</dbReference>
<reference evidence="4 5" key="1">
    <citation type="journal article" date="2018" name="Int. J. Syst. Evol. Microbiol.">
        <title>Methylomusa anaerophila gen. nov., sp. nov., an anaerobic methanol-utilizing bacterium isolated from a microbial fuel cell.</title>
        <authorList>
            <person name="Amano N."/>
            <person name="Yamamuro A."/>
            <person name="Miyahara M."/>
            <person name="Kouzuma A."/>
            <person name="Abe T."/>
            <person name="Watanabe K."/>
        </authorList>
    </citation>
    <scope>NUCLEOTIDE SEQUENCE [LARGE SCALE GENOMIC DNA]</scope>
    <source>
        <strain evidence="4 5">MMFC1</strain>
    </source>
</reference>
<dbReference type="InterPro" id="IPR036271">
    <property type="entry name" value="Tet_transcr_reg_TetR-rel_C_sf"/>
</dbReference>
<dbReference type="InterPro" id="IPR009057">
    <property type="entry name" value="Homeodomain-like_sf"/>
</dbReference>
<dbReference type="InterPro" id="IPR001647">
    <property type="entry name" value="HTH_TetR"/>
</dbReference>
<dbReference type="AlphaFoldDB" id="A0A348AGK4"/>
<dbReference type="GO" id="GO:0003677">
    <property type="term" value="F:DNA binding"/>
    <property type="evidence" value="ECO:0007669"/>
    <property type="project" value="UniProtKB-UniRule"/>
</dbReference>
<evidence type="ECO:0000313" key="4">
    <source>
        <dbReference type="EMBL" id="BBB90202.1"/>
    </source>
</evidence>
<dbReference type="GO" id="GO:0006355">
    <property type="term" value="P:regulation of DNA-templated transcription"/>
    <property type="evidence" value="ECO:0007669"/>
    <property type="project" value="UniProtKB-ARBA"/>
</dbReference>
<organism evidence="4 5">
    <name type="scientific">Methylomusa anaerophila</name>
    <dbReference type="NCBI Taxonomy" id="1930071"/>
    <lineage>
        <taxon>Bacteria</taxon>
        <taxon>Bacillati</taxon>
        <taxon>Bacillota</taxon>
        <taxon>Negativicutes</taxon>
        <taxon>Selenomonadales</taxon>
        <taxon>Sporomusaceae</taxon>
        <taxon>Methylomusa</taxon>
    </lineage>
</organism>
<dbReference type="RefSeq" id="WP_126306749.1">
    <property type="nucleotide sequence ID" value="NZ_AP018449.1"/>
</dbReference>
<keyword evidence="1 2" id="KW-0238">DNA-binding</keyword>
<evidence type="ECO:0000256" key="1">
    <source>
        <dbReference type="ARBA" id="ARBA00023125"/>
    </source>
</evidence>
<evidence type="ECO:0000256" key="2">
    <source>
        <dbReference type="PROSITE-ProRule" id="PRU00335"/>
    </source>
</evidence>
<dbReference type="PRINTS" id="PR00455">
    <property type="entry name" value="HTHTETR"/>
</dbReference>
<dbReference type="InterPro" id="IPR050109">
    <property type="entry name" value="HTH-type_TetR-like_transc_reg"/>
</dbReference>
<dbReference type="Gene3D" id="1.10.10.60">
    <property type="entry name" value="Homeodomain-like"/>
    <property type="match status" value="1"/>
</dbReference>
<dbReference type="SUPFAM" id="SSF48498">
    <property type="entry name" value="Tetracyclin repressor-like, C-terminal domain"/>
    <property type="match status" value="1"/>
</dbReference>
<evidence type="ECO:0000313" key="5">
    <source>
        <dbReference type="Proteomes" id="UP000276437"/>
    </source>
</evidence>
<protein>
    <submittedName>
        <fullName evidence="4">Bacterial regulatory proteins, tetR family</fullName>
    </submittedName>
</protein>
<dbReference type="OrthoDB" id="9785164at2"/>
<accession>A0A348AGK4</accession>
<dbReference type="Proteomes" id="UP000276437">
    <property type="component" value="Chromosome"/>
</dbReference>
<feature type="DNA-binding region" description="H-T-H motif" evidence="2">
    <location>
        <begin position="25"/>
        <end position="44"/>
    </location>
</feature>
<dbReference type="KEGG" id="mana:MAMMFC1_00850"/>
<dbReference type="Gene3D" id="1.10.357.10">
    <property type="entry name" value="Tetracycline Repressor, domain 2"/>
    <property type="match status" value="1"/>
</dbReference>
<feature type="domain" description="HTH tetR-type" evidence="3">
    <location>
        <begin position="2"/>
        <end position="62"/>
    </location>
</feature>
<gene>
    <name evidence="4" type="ORF">MAMMFC1_00850</name>
</gene>
<dbReference type="EMBL" id="AP018449">
    <property type="protein sequence ID" value="BBB90202.1"/>
    <property type="molecule type" value="Genomic_DNA"/>
</dbReference>
<evidence type="ECO:0000259" key="3">
    <source>
        <dbReference type="PROSITE" id="PS50977"/>
    </source>
</evidence>
<proteinExistence type="predicted"/>
<dbReference type="PANTHER" id="PTHR30328">
    <property type="entry name" value="TRANSCRIPTIONAL REPRESSOR"/>
    <property type="match status" value="1"/>
</dbReference>
<name>A0A348AGK4_9FIRM</name>